<evidence type="ECO:0000313" key="2">
    <source>
        <dbReference type="Proteomes" id="UP000035680"/>
    </source>
</evidence>
<sequence length="179" mass="21137">MHLGYQDGIAIVRKFGKPDFFITMTTNLNWREITKNFYPGQSLNDRHDLIARIFKHKSDAFIHDLKENKIMDNVIYLQSTIEFQKKPLPQIRILVIVSKDDFRLTSDQVDEFVKAEFPDKEKNSRLFEIVTKTMVHSRCDISKTKVSLWDEEKNICTKKLPERYHKVTFITSKGKVNIK</sequence>
<protein>
    <submittedName>
        <fullName evidence="3">Helitron_like_N domain-containing protein</fullName>
    </submittedName>
</protein>
<evidence type="ECO:0000313" key="3">
    <source>
        <dbReference type="WBParaSite" id="SVE_0323700.1"/>
    </source>
</evidence>
<keyword evidence="2" id="KW-1185">Reference proteome</keyword>
<reference evidence="2" key="1">
    <citation type="submission" date="2014-07" db="EMBL/GenBank/DDBJ databases">
        <authorList>
            <person name="Martin A.A"/>
            <person name="De Silva N."/>
        </authorList>
    </citation>
    <scope>NUCLEOTIDE SEQUENCE</scope>
</reference>
<accession>A0A0K0F354</accession>
<dbReference type="Pfam" id="PF14214">
    <property type="entry name" value="Helitron_like_N"/>
    <property type="match status" value="1"/>
</dbReference>
<proteinExistence type="predicted"/>
<dbReference type="STRING" id="75913.A0A0K0F354"/>
<dbReference type="AlphaFoldDB" id="A0A0K0F354"/>
<feature type="domain" description="Helitron helicase-like" evidence="1">
    <location>
        <begin position="4"/>
        <end position="91"/>
    </location>
</feature>
<organism evidence="2 3">
    <name type="scientific">Strongyloides venezuelensis</name>
    <name type="common">Threadworm</name>
    <dbReference type="NCBI Taxonomy" id="75913"/>
    <lineage>
        <taxon>Eukaryota</taxon>
        <taxon>Metazoa</taxon>
        <taxon>Ecdysozoa</taxon>
        <taxon>Nematoda</taxon>
        <taxon>Chromadorea</taxon>
        <taxon>Rhabditida</taxon>
        <taxon>Tylenchina</taxon>
        <taxon>Panagrolaimomorpha</taxon>
        <taxon>Strongyloidoidea</taxon>
        <taxon>Strongyloididae</taxon>
        <taxon>Strongyloides</taxon>
    </lineage>
</organism>
<dbReference type="WBParaSite" id="SVE_0323700.1">
    <property type="protein sequence ID" value="SVE_0323700.1"/>
    <property type="gene ID" value="SVE_0323700"/>
</dbReference>
<name>A0A0K0F354_STRVS</name>
<reference evidence="3" key="2">
    <citation type="submission" date="2015-08" db="UniProtKB">
        <authorList>
            <consortium name="WormBaseParasite"/>
        </authorList>
    </citation>
    <scope>IDENTIFICATION</scope>
</reference>
<evidence type="ECO:0000259" key="1">
    <source>
        <dbReference type="Pfam" id="PF14214"/>
    </source>
</evidence>
<dbReference type="InterPro" id="IPR025476">
    <property type="entry name" value="Helitron_helicase-like"/>
</dbReference>
<dbReference type="Proteomes" id="UP000035680">
    <property type="component" value="Unassembled WGS sequence"/>
</dbReference>